<proteinExistence type="predicted"/>
<gene>
    <name evidence="1" type="ORF">GH975_08795</name>
</gene>
<evidence type="ECO:0008006" key="3">
    <source>
        <dbReference type="Google" id="ProtNLM"/>
    </source>
</evidence>
<dbReference type="AlphaFoldDB" id="A0A5Q2Q8Z0"/>
<evidence type="ECO:0000313" key="1">
    <source>
        <dbReference type="EMBL" id="QGG80658.1"/>
    </source>
</evidence>
<sequence>MGKSEHSRIASLYRLRETLRQAEQNSGMSDWPLAEKVVYAIVGHAQHEGALLSVAEVESHVLLGDFSRATIYRALDGLKVRGAIKSTIDPDDGRVHRLSLAD</sequence>
<dbReference type="Gene3D" id="1.10.10.10">
    <property type="entry name" value="Winged helix-like DNA-binding domain superfamily/Winged helix DNA-binding domain"/>
    <property type="match status" value="1"/>
</dbReference>
<dbReference type="KEGG" id="llp:GH975_08795"/>
<dbReference type="Proteomes" id="UP000388235">
    <property type="component" value="Chromosome"/>
</dbReference>
<reference evidence="1 2" key="1">
    <citation type="submission" date="2019-11" db="EMBL/GenBank/DDBJ databases">
        <authorList>
            <person name="Khan S.A."/>
            <person name="Jeon C.O."/>
            <person name="Chun B.H."/>
        </authorList>
    </citation>
    <scope>NUCLEOTIDE SEQUENCE [LARGE SCALE GENOMIC DNA]</scope>
    <source>
        <strain evidence="1 2">IMCC 1097</strain>
    </source>
</reference>
<dbReference type="OrthoDB" id="32523at2"/>
<dbReference type="InterPro" id="IPR036390">
    <property type="entry name" value="WH_DNA-bd_sf"/>
</dbReference>
<dbReference type="InterPro" id="IPR036388">
    <property type="entry name" value="WH-like_DNA-bd_sf"/>
</dbReference>
<organism evidence="1 2">
    <name type="scientific">Litorivicinus lipolyticus</name>
    <dbReference type="NCBI Taxonomy" id="418701"/>
    <lineage>
        <taxon>Bacteria</taxon>
        <taxon>Pseudomonadati</taxon>
        <taxon>Pseudomonadota</taxon>
        <taxon>Gammaproteobacteria</taxon>
        <taxon>Oceanospirillales</taxon>
        <taxon>Litorivicinaceae</taxon>
        <taxon>Litorivicinus</taxon>
    </lineage>
</organism>
<keyword evidence="2" id="KW-1185">Reference proteome</keyword>
<protein>
    <recommendedName>
        <fullName evidence="3">Ferric uptake regulation protein</fullName>
    </recommendedName>
</protein>
<dbReference type="SUPFAM" id="SSF46785">
    <property type="entry name" value="Winged helix' DNA-binding domain"/>
    <property type="match status" value="1"/>
</dbReference>
<accession>A0A5Q2Q8Z0</accession>
<dbReference type="EMBL" id="CP045871">
    <property type="protein sequence ID" value="QGG80658.1"/>
    <property type="molecule type" value="Genomic_DNA"/>
</dbReference>
<dbReference type="RefSeq" id="WP_153714162.1">
    <property type="nucleotide sequence ID" value="NZ_CP045871.1"/>
</dbReference>
<name>A0A5Q2Q8Z0_9GAMM</name>
<evidence type="ECO:0000313" key="2">
    <source>
        <dbReference type="Proteomes" id="UP000388235"/>
    </source>
</evidence>